<accession>A0A1F6ART7</accession>
<dbReference type="PROSITE" id="PS51856">
    <property type="entry name" value="RHO_RNA_BD"/>
    <property type="match status" value="1"/>
</dbReference>
<evidence type="ECO:0000256" key="2">
    <source>
        <dbReference type="ARBA" id="ARBA00022801"/>
    </source>
</evidence>
<evidence type="ECO:0000313" key="13">
    <source>
        <dbReference type="Proteomes" id="UP000176609"/>
    </source>
</evidence>
<evidence type="ECO:0000313" key="12">
    <source>
        <dbReference type="EMBL" id="OGG27213.1"/>
    </source>
</evidence>
<dbReference type="GO" id="GO:0003723">
    <property type="term" value="F:RNA binding"/>
    <property type="evidence" value="ECO:0007669"/>
    <property type="project" value="UniProtKB-UniRule"/>
</dbReference>
<dbReference type="NCBIfam" id="TIGR00767">
    <property type="entry name" value="rho"/>
    <property type="match status" value="1"/>
</dbReference>
<dbReference type="Gene3D" id="3.40.50.300">
    <property type="entry name" value="P-loop containing nucleotide triphosphate hydrolases"/>
    <property type="match status" value="1"/>
</dbReference>
<comment type="caution">
    <text evidence="12">The sequence shown here is derived from an EMBL/GenBank/DDBJ whole genome shotgun (WGS) entry which is preliminary data.</text>
</comment>
<feature type="binding site" evidence="7">
    <location>
        <begin position="201"/>
        <end position="206"/>
    </location>
    <ligand>
        <name>ATP</name>
        <dbReference type="ChEBI" id="CHEBI:30616"/>
    </ligand>
</feature>
<dbReference type="InterPro" id="IPR011113">
    <property type="entry name" value="Rho_RNA-bd"/>
</dbReference>
<reference evidence="12 13" key="1">
    <citation type="journal article" date="2016" name="Nat. Commun.">
        <title>Thousands of microbial genomes shed light on interconnected biogeochemical processes in an aquifer system.</title>
        <authorList>
            <person name="Anantharaman K."/>
            <person name="Brown C.T."/>
            <person name="Hug L.A."/>
            <person name="Sharon I."/>
            <person name="Castelle C.J."/>
            <person name="Probst A.J."/>
            <person name="Thomas B.C."/>
            <person name="Singh A."/>
            <person name="Wilkins M.J."/>
            <person name="Karaoz U."/>
            <person name="Brodie E.L."/>
            <person name="Williams K.H."/>
            <person name="Hubbard S.S."/>
            <person name="Banfield J.F."/>
        </authorList>
    </citation>
    <scope>NUCLEOTIDE SEQUENCE [LARGE SCALE GENOMIC DNA]</scope>
</reference>
<dbReference type="CDD" id="cd04459">
    <property type="entry name" value="Rho_CSD"/>
    <property type="match status" value="1"/>
</dbReference>
<comment type="subunit">
    <text evidence="7">Homohexamer. The homohexamer assembles into an open ring structure.</text>
</comment>
<evidence type="ECO:0000256" key="3">
    <source>
        <dbReference type="ARBA" id="ARBA00022806"/>
    </source>
</evidence>
<gene>
    <name evidence="7" type="primary">rho</name>
    <name evidence="12" type="ORF">A2960_03280</name>
</gene>
<dbReference type="EMBL" id="MFJR01000006">
    <property type="protein sequence ID" value="OGG27213.1"/>
    <property type="molecule type" value="Genomic_DNA"/>
</dbReference>
<dbReference type="InterPro" id="IPR011129">
    <property type="entry name" value="CSD"/>
</dbReference>
<organism evidence="12 13">
    <name type="scientific">Candidatus Gottesmanbacteria bacterium RIFCSPLOWO2_01_FULL_39_12b</name>
    <dbReference type="NCBI Taxonomy" id="1798388"/>
    <lineage>
        <taxon>Bacteria</taxon>
        <taxon>Candidatus Gottesmaniibacteriota</taxon>
    </lineage>
</organism>
<evidence type="ECO:0000256" key="9">
    <source>
        <dbReference type="PROSITE-ProRule" id="PRU01203"/>
    </source>
</evidence>
<keyword evidence="7" id="KW-0067">ATP-binding</keyword>
<keyword evidence="3 7" id="KW-0347">Helicase</keyword>
<feature type="binding site" evidence="7">
    <location>
        <begin position="189"/>
        <end position="194"/>
    </location>
    <ligand>
        <name>ATP</name>
        <dbReference type="ChEBI" id="CHEBI:30616"/>
    </ligand>
</feature>
<dbReference type="SUPFAM" id="SSF52540">
    <property type="entry name" value="P-loop containing nucleoside triphosphate hydrolases"/>
    <property type="match status" value="1"/>
</dbReference>
<keyword evidence="7" id="KW-0547">Nucleotide-binding</keyword>
<dbReference type="SMART" id="SM00382">
    <property type="entry name" value="AAA"/>
    <property type="match status" value="1"/>
</dbReference>
<dbReference type="HAMAP" id="MF_01884">
    <property type="entry name" value="Rho"/>
    <property type="match status" value="1"/>
</dbReference>
<evidence type="ECO:0000256" key="10">
    <source>
        <dbReference type="SAM" id="MobiDB-lite"/>
    </source>
</evidence>
<evidence type="ECO:0000256" key="5">
    <source>
        <dbReference type="ARBA" id="ARBA00023015"/>
    </source>
</evidence>
<dbReference type="Proteomes" id="UP000176609">
    <property type="component" value="Unassembled WGS sequence"/>
</dbReference>
<comment type="caution">
    <text evidence="7">Lacks conserved residue(s) required for the propagation of feature annotation.</text>
</comment>
<dbReference type="GO" id="GO:0004386">
    <property type="term" value="F:helicase activity"/>
    <property type="evidence" value="ECO:0007669"/>
    <property type="project" value="UniProtKB-UniRule"/>
</dbReference>
<dbReference type="InterPro" id="IPR004665">
    <property type="entry name" value="Term_rho"/>
</dbReference>
<dbReference type="SMART" id="SM00357">
    <property type="entry name" value="CSP"/>
    <property type="match status" value="1"/>
</dbReference>
<feature type="domain" description="Rho RNA-BD" evidence="11">
    <location>
        <begin position="74"/>
        <end position="146"/>
    </location>
</feature>
<dbReference type="Pfam" id="PF00006">
    <property type="entry name" value="ATP-synt_ab"/>
    <property type="match status" value="1"/>
</dbReference>
<keyword evidence="1 7" id="KW-0806">Transcription termination</keyword>
<name>A0A1F6ART7_9BACT</name>
<comment type="function">
    <text evidence="7">Facilitates transcription termination by a mechanism that involves Rho binding to the nascent RNA, activation of Rho's RNA-dependent ATPase activity, and release of the mRNA from the DNA template.</text>
</comment>
<sequence length="440" mass="48276">MSSKPISVEDLIGDPKTTEPLPVNTTSAIPAGLPKPVQSTGTPTTFVPGIVSGSLPNNGLSNNGIDRYQSLTPTKSVTGFLDIMSEGHGFLRPKFIPGEGDIYISQSQIRKFQLREGDEISGQARLPKENERYLGLLKVEKVNGITADDSTKRPYFEDLTPSYPNKQIKLETEKTPLSTRIMDLLSPIGFGQRGLIVSPPKAGKTTILKEIAHGISVNYPKVHLMAVLIGERPEEVTDISRFVKGEVIASNFDEAPEAQTKVAEVALDRAKRLVELKYDVVILLDSVTRLARAYNLCVNPSGRTLSGGFDPAALYPAKRFLGAARHCEEGGSLTILGTALIETGSRMDDLIYEEFKGTGNMEIHLSRFLQEQRVFPAIDIEKSGTRHEELLLSEETLKKTVTLRHMLSLLGEGQERVTTLINRLLKSATNQAFLESLHQG</sequence>
<dbReference type="GO" id="GO:0016787">
    <property type="term" value="F:hydrolase activity"/>
    <property type="evidence" value="ECO:0007669"/>
    <property type="project" value="UniProtKB-KW"/>
</dbReference>
<evidence type="ECO:0000256" key="4">
    <source>
        <dbReference type="ARBA" id="ARBA00022884"/>
    </source>
</evidence>
<comment type="similarity">
    <text evidence="7 9">Belongs to the Rho family.</text>
</comment>
<evidence type="ECO:0000256" key="8">
    <source>
        <dbReference type="NCBIfam" id="TIGR00767"/>
    </source>
</evidence>
<dbReference type="GO" id="GO:0006353">
    <property type="term" value="P:DNA-templated transcription termination"/>
    <property type="evidence" value="ECO:0007669"/>
    <property type="project" value="UniProtKB-UniRule"/>
</dbReference>
<dbReference type="InterPro" id="IPR012340">
    <property type="entry name" value="NA-bd_OB-fold"/>
</dbReference>
<keyword evidence="6 7" id="KW-0804">Transcription</keyword>
<dbReference type="Gene3D" id="2.40.50.140">
    <property type="entry name" value="Nucleic acid-binding proteins"/>
    <property type="match status" value="1"/>
</dbReference>
<keyword evidence="4 7" id="KW-0694">RNA-binding</keyword>
<evidence type="ECO:0000256" key="6">
    <source>
        <dbReference type="ARBA" id="ARBA00023163"/>
    </source>
</evidence>
<dbReference type="PANTHER" id="PTHR46425">
    <property type="entry name" value="TRANSCRIPTION TERMINATION FACTOR RHO"/>
    <property type="match status" value="1"/>
</dbReference>
<dbReference type="EC" id="3.6.4.-" evidence="7 8"/>
<keyword evidence="5 7" id="KW-0805">Transcription regulation</keyword>
<dbReference type="InterPro" id="IPR003593">
    <property type="entry name" value="AAA+_ATPase"/>
</dbReference>
<feature type="binding site" evidence="7">
    <location>
        <position position="232"/>
    </location>
    <ligand>
        <name>ATP</name>
        <dbReference type="ChEBI" id="CHEBI:30616"/>
    </ligand>
</feature>
<dbReference type="GO" id="GO:0008186">
    <property type="term" value="F:ATP-dependent activity, acting on RNA"/>
    <property type="evidence" value="ECO:0007669"/>
    <property type="project" value="UniProtKB-UniRule"/>
</dbReference>
<feature type="region of interest" description="Disordered" evidence="10">
    <location>
        <begin position="1"/>
        <end position="37"/>
    </location>
</feature>
<dbReference type="AlphaFoldDB" id="A0A1F6ART7"/>
<dbReference type="InterPro" id="IPR027417">
    <property type="entry name" value="P-loop_NTPase"/>
</dbReference>
<dbReference type="GO" id="GO:0005524">
    <property type="term" value="F:ATP binding"/>
    <property type="evidence" value="ECO:0007669"/>
    <property type="project" value="UniProtKB-UniRule"/>
</dbReference>
<dbReference type="NCBIfam" id="NF006886">
    <property type="entry name" value="PRK09376.1"/>
    <property type="match status" value="1"/>
</dbReference>
<protein>
    <recommendedName>
        <fullName evidence="7 8">Transcription termination factor Rho</fullName>
        <ecNumber evidence="7 8">3.6.4.-</ecNumber>
    </recommendedName>
    <alternativeName>
        <fullName evidence="7">ATP-dependent helicase Rho</fullName>
    </alternativeName>
</protein>
<evidence type="ECO:0000256" key="7">
    <source>
        <dbReference type="HAMAP-Rule" id="MF_01884"/>
    </source>
</evidence>
<dbReference type="Pfam" id="PF07497">
    <property type="entry name" value="Rho_RNA_bind"/>
    <property type="match status" value="1"/>
</dbReference>
<proteinExistence type="inferred from homology"/>
<evidence type="ECO:0000256" key="1">
    <source>
        <dbReference type="ARBA" id="ARBA00022472"/>
    </source>
</evidence>
<dbReference type="InterPro" id="IPR000194">
    <property type="entry name" value="ATPase_F1/V1/A1_a/bsu_nucl-bd"/>
</dbReference>
<dbReference type="PANTHER" id="PTHR46425:SF1">
    <property type="entry name" value="TRANSCRIPTION TERMINATION FACTOR RHO"/>
    <property type="match status" value="1"/>
</dbReference>
<evidence type="ECO:0000259" key="11">
    <source>
        <dbReference type="PROSITE" id="PS51856"/>
    </source>
</evidence>
<keyword evidence="2 7" id="KW-0378">Hydrolase</keyword>
<dbReference type="SUPFAM" id="SSF50249">
    <property type="entry name" value="Nucleic acid-binding proteins"/>
    <property type="match status" value="1"/>
</dbReference>